<sequence>MFEEALANRGSNSGGLNATCRVRRISHPWKQASNLTRNDKTTAKRLSLVVKKTAHNPQDPRFESPP</sequence>
<comment type="caution">
    <text evidence="1">The sequence shown here is derived from an EMBL/GenBank/DDBJ whole genome shotgun (WGS) entry which is preliminary data.</text>
</comment>
<keyword evidence="2" id="KW-1185">Reference proteome</keyword>
<gene>
    <name evidence="1" type="ORF">VNO77_44827</name>
</gene>
<evidence type="ECO:0000313" key="2">
    <source>
        <dbReference type="Proteomes" id="UP001367508"/>
    </source>
</evidence>
<protein>
    <submittedName>
        <fullName evidence="1">Uncharacterized protein</fullName>
    </submittedName>
</protein>
<evidence type="ECO:0000313" key="1">
    <source>
        <dbReference type="EMBL" id="KAK7306867.1"/>
    </source>
</evidence>
<organism evidence="1 2">
    <name type="scientific">Canavalia gladiata</name>
    <name type="common">Sword bean</name>
    <name type="synonym">Dolichos gladiatus</name>
    <dbReference type="NCBI Taxonomy" id="3824"/>
    <lineage>
        <taxon>Eukaryota</taxon>
        <taxon>Viridiplantae</taxon>
        <taxon>Streptophyta</taxon>
        <taxon>Embryophyta</taxon>
        <taxon>Tracheophyta</taxon>
        <taxon>Spermatophyta</taxon>
        <taxon>Magnoliopsida</taxon>
        <taxon>eudicotyledons</taxon>
        <taxon>Gunneridae</taxon>
        <taxon>Pentapetalae</taxon>
        <taxon>rosids</taxon>
        <taxon>fabids</taxon>
        <taxon>Fabales</taxon>
        <taxon>Fabaceae</taxon>
        <taxon>Papilionoideae</taxon>
        <taxon>50 kb inversion clade</taxon>
        <taxon>NPAAA clade</taxon>
        <taxon>indigoferoid/millettioid clade</taxon>
        <taxon>Phaseoleae</taxon>
        <taxon>Canavalia</taxon>
    </lineage>
</organism>
<dbReference type="AlphaFoldDB" id="A0AAN9JXE2"/>
<dbReference type="Proteomes" id="UP001367508">
    <property type="component" value="Unassembled WGS sequence"/>
</dbReference>
<proteinExistence type="predicted"/>
<name>A0AAN9JXE2_CANGL</name>
<reference evidence="1 2" key="1">
    <citation type="submission" date="2024-01" db="EMBL/GenBank/DDBJ databases">
        <title>The genomes of 5 underutilized Papilionoideae crops provide insights into root nodulation and disease resistanc.</title>
        <authorList>
            <person name="Jiang F."/>
        </authorList>
    </citation>
    <scope>NUCLEOTIDE SEQUENCE [LARGE SCALE GENOMIC DNA]</scope>
    <source>
        <strain evidence="1">LVBAO_FW01</strain>
        <tissue evidence="1">Leaves</tissue>
    </source>
</reference>
<dbReference type="EMBL" id="JAYMYQ010000011">
    <property type="protein sequence ID" value="KAK7306867.1"/>
    <property type="molecule type" value="Genomic_DNA"/>
</dbReference>
<accession>A0AAN9JXE2</accession>